<sequence length="861" mass="93126">MLSTDIRRTFLDFFAERDHRVVPSSPLVPSDPTLLLTGAGMDQFKPYFLGQAVPEHPRAATVQKCARTSDIDNVGRTARHSTFFEMLGNFSFGDYFKEEATAWAWELITTGFGLDPARLWATVYTDDDEAERLWRRIGVPADRIQRLGMADNYWSMGVPGPCGPSSELHYDRGPAFGREGGPAVDGERYLEIWNLVFMQNVRGEGPAKEGYPVVGELPARSIDTGLGLDRLAMILQDVGTLCETDLLAPTLRLVQELAGREDPGRDGRVAAEHARTVAFLIADGVLPSQDGRGHVLRRLMRRAVRHARLLGAGEPVLPALTGSVVDNLGRVWPELERHRELIVQVCAAEEEGFDRTLRLGTRLFDSAVARARAQGTTVLPGRTAFDLLNTYGLPIDLTIDMARSAGLTVDEDAFARLLDEQRRREHRAGRDRKDEAVARRDLFRNLTGRTEFVGYGSTTAESRVLALVNGSRTVPHASEGDEVEVILDRSPFYAEGGGQVGDTGTLRTAGGALLEILDTRPGHVHKARVVTGEPRTGEEAEAVVDAARRAATARSHSATHVLHAMLGEHAAQRGSRVEPGRLRFDYSHVTGVDLGHVQTLVNDYLLDDPEVRVWEASRAEAEAAGAIAMFGEKYGERVRIVDIGDASRELCGGTHVGHGSQAGPVHIVGETSIGTGLHRIEALTGSDALRHYDHEHALLTELAALLQVPPDQAPARLRQRLETFAETRRQLAGLRAAERTALATRLVAEAERLPGGWLVARAVQNDDLRALATETISRRPDEPGIVVVGSKTRGNATLVAALTPAVSGLRAADVLTEAAALVGGGAGGKGPIAHAGGSRAERLDEAITQAARTARALITAP</sequence>
<feature type="binding site" evidence="11">
    <location>
        <position position="560"/>
    </location>
    <ligand>
        <name>Zn(2+)</name>
        <dbReference type="ChEBI" id="CHEBI:29105"/>
    </ligand>
</feature>
<accession>A0ABP5X8Z8</accession>
<evidence type="ECO:0000256" key="2">
    <source>
        <dbReference type="ARBA" id="ARBA00022555"/>
    </source>
</evidence>
<name>A0ABP5X8Z8_9ACTN</name>
<dbReference type="SUPFAM" id="SSF50447">
    <property type="entry name" value="Translation proteins"/>
    <property type="match status" value="1"/>
</dbReference>
<dbReference type="InterPro" id="IPR009000">
    <property type="entry name" value="Transl_B-barrel_sf"/>
</dbReference>
<dbReference type="Proteomes" id="UP001501231">
    <property type="component" value="Unassembled WGS sequence"/>
</dbReference>
<keyword evidence="11" id="KW-0862">Zinc</keyword>
<keyword evidence="8 11" id="KW-0030">Aminoacyl-tRNA synthetase</keyword>
<comment type="caution">
    <text evidence="13">The sequence shown here is derived from an EMBL/GenBank/DDBJ whole genome shotgun (WGS) entry which is preliminary data.</text>
</comment>
<dbReference type="RefSeq" id="WP_344595974.1">
    <property type="nucleotide sequence ID" value="NZ_BAAARW010000035.1"/>
</dbReference>
<keyword evidence="14" id="KW-1185">Reference proteome</keyword>
<dbReference type="SUPFAM" id="SSF55186">
    <property type="entry name" value="ThrRS/AlaRS common domain"/>
    <property type="match status" value="1"/>
</dbReference>
<dbReference type="HAMAP" id="MF_00036_B">
    <property type="entry name" value="Ala_tRNA_synth_B"/>
    <property type="match status" value="1"/>
</dbReference>
<gene>
    <name evidence="13" type="primary">alaS_2</name>
    <name evidence="11" type="synonym">alaS</name>
    <name evidence="13" type="ORF">GCM10010191_77280</name>
</gene>
<dbReference type="InterPro" id="IPR050058">
    <property type="entry name" value="Ala-tRNA_ligase"/>
</dbReference>
<dbReference type="InterPro" id="IPR003156">
    <property type="entry name" value="DHHA1_dom"/>
</dbReference>
<dbReference type="PROSITE" id="PS50860">
    <property type="entry name" value="AA_TRNA_LIGASE_II_ALA"/>
    <property type="match status" value="1"/>
</dbReference>
<evidence type="ECO:0000256" key="8">
    <source>
        <dbReference type="ARBA" id="ARBA00023146"/>
    </source>
</evidence>
<dbReference type="Gene3D" id="2.40.30.130">
    <property type="match status" value="1"/>
</dbReference>
<dbReference type="NCBIfam" id="TIGR00344">
    <property type="entry name" value="alaS"/>
    <property type="match status" value="1"/>
</dbReference>
<dbReference type="InterPro" id="IPR018164">
    <property type="entry name" value="Ala-tRNA-synth_IIc_N"/>
</dbReference>
<evidence type="ECO:0000256" key="1">
    <source>
        <dbReference type="ARBA" id="ARBA00008226"/>
    </source>
</evidence>
<dbReference type="PANTHER" id="PTHR11777:SF9">
    <property type="entry name" value="ALANINE--TRNA LIGASE, CYTOPLASMIC"/>
    <property type="match status" value="1"/>
</dbReference>
<dbReference type="CDD" id="cd00673">
    <property type="entry name" value="AlaRS_core"/>
    <property type="match status" value="1"/>
</dbReference>
<protein>
    <recommendedName>
        <fullName evidence="11">Alanine--tRNA ligase</fullName>
        <ecNumber evidence="11">6.1.1.7</ecNumber>
    </recommendedName>
    <alternativeName>
        <fullName evidence="11">Alanyl-tRNA synthetase</fullName>
        <shortName evidence="11">AlaRS</shortName>
    </alternativeName>
</protein>
<evidence type="ECO:0000256" key="11">
    <source>
        <dbReference type="HAMAP-Rule" id="MF_00036"/>
    </source>
</evidence>
<dbReference type="SUPFAM" id="SSF55681">
    <property type="entry name" value="Class II aaRS and biotin synthetases"/>
    <property type="match status" value="1"/>
</dbReference>
<comment type="domain">
    <text evidence="11">Consists of three domains; the N-terminal catalytic domain, the editing domain and the C-terminal C-Ala domain. The editing domain removes incorrectly charged amino acids, while the C-Ala domain, along with tRNA(Ala), serves as a bridge to cooperatively bring together the editing and aminoacylation centers thus stimulating deacylation of misacylated tRNAs.</text>
</comment>
<keyword evidence="5 11" id="KW-0067">ATP-binding</keyword>
<dbReference type="Pfam" id="PF01411">
    <property type="entry name" value="tRNA-synt_2c"/>
    <property type="match status" value="1"/>
</dbReference>
<feature type="binding site" evidence="11">
    <location>
        <position position="655"/>
    </location>
    <ligand>
        <name>Zn(2+)</name>
        <dbReference type="ChEBI" id="CHEBI:29105"/>
    </ligand>
</feature>
<comment type="function">
    <text evidence="9 11">Catalyzes the attachment of alanine to tRNA(Ala) in a two-step reaction: alanine is first activated by ATP to form Ala-AMP and then transferred to the acceptor end of tRNA(Ala). Also edits incorrectly charged Ser-tRNA(Ala) and Gly-tRNA(Ala) via its editing domain.</text>
</comment>
<keyword evidence="11" id="KW-0479">Metal-binding</keyword>
<comment type="similarity">
    <text evidence="1 11">Belongs to the class-II aminoacyl-tRNA synthetase family.</text>
</comment>
<feature type="binding site" evidence="11">
    <location>
        <position position="556"/>
    </location>
    <ligand>
        <name>Zn(2+)</name>
        <dbReference type="ChEBI" id="CHEBI:29105"/>
    </ligand>
</feature>
<evidence type="ECO:0000256" key="4">
    <source>
        <dbReference type="ARBA" id="ARBA00022741"/>
    </source>
</evidence>
<evidence type="ECO:0000259" key="12">
    <source>
        <dbReference type="PROSITE" id="PS50860"/>
    </source>
</evidence>
<comment type="catalytic activity">
    <reaction evidence="10 11">
        <text>tRNA(Ala) + L-alanine + ATP = L-alanyl-tRNA(Ala) + AMP + diphosphate</text>
        <dbReference type="Rhea" id="RHEA:12540"/>
        <dbReference type="Rhea" id="RHEA-COMP:9657"/>
        <dbReference type="Rhea" id="RHEA-COMP:9923"/>
        <dbReference type="ChEBI" id="CHEBI:30616"/>
        <dbReference type="ChEBI" id="CHEBI:33019"/>
        <dbReference type="ChEBI" id="CHEBI:57972"/>
        <dbReference type="ChEBI" id="CHEBI:78442"/>
        <dbReference type="ChEBI" id="CHEBI:78497"/>
        <dbReference type="ChEBI" id="CHEBI:456215"/>
        <dbReference type="EC" id="6.1.1.7"/>
    </reaction>
</comment>
<keyword evidence="3 11" id="KW-0436">Ligase</keyword>
<comment type="subcellular location">
    <subcellularLocation>
        <location evidence="11">Cytoplasm</location>
    </subcellularLocation>
</comment>
<dbReference type="InterPro" id="IPR018162">
    <property type="entry name" value="Ala-tRNA-ligase_IIc_anticod-bd"/>
</dbReference>
<dbReference type="SUPFAM" id="SSF101353">
    <property type="entry name" value="Putative anticodon-binding domain of alanyl-tRNA synthetase (AlaRS)"/>
    <property type="match status" value="1"/>
</dbReference>
<dbReference type="PANTHER" id="PTHR11777">
    <property type="entry name" value="ALANYL-TRNA SYNTHETASE"/>
    <property type="match status" value="1"/>
</dbReference>
<evidence type="ECO:0000256" key="3">
    <source>
        <dbReference type="ARBA" id="ARBA00022598"/>
    </source>
</evidence>
<dbReference type="Pfam" id="PF02272">
    <property type="entry name" value="DHHA1"/>
    <property type="match status" value="1"/>
</dbReference>
<feature type="domain" description="Alanyl-transfer RNA synthetases family profile" evidence="12">
    <location>
        <begin position="1"/>
        <end position="694"/>
    </location>
</feature>
<evidence type="ECO:0000256" key="5">
    <source>
        <dbReference type="ARBA" id="ARBA00022840"/>
    </source>
</evidence>
<organism evidence="13 14">
    <name type="scientific">Actinomadura vinacea</name>
    <dbReference type="NCBI Taxonomy" id="115336"/>
    <lineage>
        <taxon>Bacteria</taxon>
        <taxon>Bacillati</taxon>
        <taxon>Actinomycetota</taxon>
        <taxon>Actinomycetes</taxon>
        <taxon>Streptosporangiales</taxon>
        <taxon>Thermomonosporaceae</taxon>
        <taxon>Actinomadura</taxon>
    </lineage>
</organism>
<reference evidence="14" key="1">
    <citation type="journal article" date="2019" name="Int. J. Syst. Evol. Microbiol.">
        <title>The Global Catalogue of Microorganisms (GCM) 10K type strain sequencing project: providing services to taxonomists for standard genome sequencing and annotation.</title>
        <authorList>
            <consortium name="The Broad Institute Genomics Platform"/>
            <consortium name="The Broad Institute Genome Sequencing Center for Infectious Disease"/>
            <person name="Wu L."/>
            <person name="Ma J."/>
        </authorList>
    </citation>
    <scope>NUCLEOTIDE SEQUENCE [LARGE SCALE GENOMIC DNA]</scope>
    <source>
        <strain evidence="14">JCM 3325</strain>
    </source>
</reference>
<comment type="cofactor">
    <cofactor evidence="11">
        <name>Zn(2+)</name>
        <dbReference type="ChEBI" id="CHEBI:29105"/>
    </cofactor>
    <text evidence="11">Binds 1 zinc ion per subunit.</text>
</comment>
<evidence type="ECO:0000256" key="10">
    <source>
        <dbReference type="ARBA" id="ARBA00048300"/>
    </source>
</evidence>
<dbReference type="Gene3D" id="3.10.310.40">
    <property type="match status" value="1"/>
</dbReference>
<dbReference type="InterPro" id="IPR023033">
    <property type="entry name" value="Ala_tRNA_ligase_euk/bac"/>
</dbReference>
<keyword evidence="7 11" id="KW-0648">Protein biosynthesis</keyword>
<dbReference type="InterPro" id="IPR018163">
    <property type="entry name" value="Thr/Ala-tRNA-synth_IIc_edit"/>
</dbReference>
<evidence type="ECO:0000256" key="9">
    <source>
        <dbReference type="ARBA" id="ARBA00024779"/>
    </source>
</evidence>
<dbReference type="SMART" id="SM00863">
    <property type="entry name" value="tRNA_SAD"/>
    <property type="match status" value="1"/>
</dbReference>
<dbReference type="GO" id="GO:0016874">
    <property type="term" value="F:ligase activity"/>
    <property type="evidence" value="ECO:0007669"/>
    <property type="project" value="UniProtKB-KW"/>
</dbReference>
<dbReference type="InterPro" id="IPR002318">
    <property type="entry name" value="Ala-tRNA-lgiase_IIc"/>
</dbReference>
<dbReference type="InterPro" id="IPR018165">
    <property type="entry name" value="Ala-tRNA-synth_IIc_core"/>
</dbReference>
<evidence type="ECO:0000313" key="13">
    <source>
        <dbReference type="EMBL" id="GAA2448371.1"/>
    </source>
</evidence>
<keyword evidence="4 11" id="KW-0547">Nucleotide-binding</keyword>
<dbReference type="Gene3D" id="3.30.930.10">
    <property type="entry name" value="Bira Bifunctional Protein, Domain 2"/>
    <property type="match status" value="1"/>
</dbReference>
<dbReference type="Gene3D" id="3.30.980.10">
    <property type="entry name" value="Threonyl-trna Synthetase, Chain A, domain 2"/>
    <property type="match status" value="1"/>
</dbReference>
<dbReference type="EC" id="6.1.1.7" evidence="11"/>
<dbReference type="PRINTS" id="PR00980">
    <property type="entry name" value="TRNASYNTHALA"/>
</dbReference>
<keyword evidence="11" id="KW-0963">Cytoplasm</keyword>
<keyword evidence="2 11" id="KW-0820">tRNA-binding</keyword>
<evidence type="ECO:0000256" key="6">
    <source>
        <dbReference type="ARBA" id="ARBA00022884"/>
    </source>
</evidence>
<evidence type="ECO:0000256" key="7">
    <source>
        <dbReference type="ARBA" id="ARBA00022917"/>
    </source>
</evidence>
<dbReference type="InterPro" id="IPR012947">
    <property type="entry name" value="tRNA_SAD"/>
</dbReference>
<dbReference type="EMBL" id="BAAARW010000035">
    <property type="protein sequence ID" value="GAA2448371.1"/>
    <property type="molecule type" value="Genomic_DNA"/>
</dbReference>
<proteinExistence type="inferred from homology"/>
<keyword evidence="6 11" id="KW-0694">RNA-binding</keyword>
<feature type="binding site" evidence="11">
    <location>
        <position position="651"/>
    </location>
    <ligand>
        <name>Zn(2+)</name>
        <dbReference type="ChEBI" id="CHEBI:29105"/>
    </ligand>
</feature>
<evidence type="ECO:0000313" key="14">
    <source>
        <dbReference type="Proteomes" id="UP001501231"/>
    </source>
</evidence>
<dbReference type="Pfam" id="PF07973">
    <property type="entry name" value="tRNA_SAD"/>
    <property type="match status" value="1"/>
</dbReference>
<dbReference type="InterPro" id="IPR045864">
    <property type="entry name" value="aa-tRNA-synth_II/BPL/LPL"/>
</dbReference>